<feature type="domain" description="Glycosyl transferase family 1" evidence="1">
    <location>
        <begin position="191"/>
        <end position="353"/>
    </location>
</feature>
<dbReference type="InterPro" id="IPR001296">
    <property type="entry name" value="Glyco_trans_1"/>
</dbReference>
<dbReference type="CDD" id="cd03801">
    <property type="entry name" value="GT4_PimA-like"/>
    <property type="match status" value="1"/>
</dbReference>
<gene>
    <name evidence="2" type="primary">epsH</name>
</gene>
<dbReference type="Pfam" id="PF00534">
    <property type="entry name" value="Glycos_transf_1"/>
    <property type="match status" value="1"/>
</dbReference>
<dbReference type="SUPFAM" id="SSF53756">
    <property type="entry name" value="UDP-Glycosyltransferase/glycogen phosphorylase"/>
    <property type="match status" value="1"/>
</dbReference>
<keyword evidence="2" id="KW-0614">Plasmid</keyword>
<geneLocation type="plasmid" evidence="2">
    <name>pBSLG13015</name>
</geneLocation>
<dbReference type="Gene3D" id="3.40.50.2000">
    <property type="entry name" value="Glycogen Phosphorylase B"/>
    <property type="match status" value="2"/>
</dbReference>
<evidence type="ECO:0000313" key="2">
    <source>
        <dbReference type="EMBL" id="BAZ95811.1"/>
    </source>
</evidence>
<dbReference type="AlphaFoldDB" id="A0A218PFW8"/>
<dbReference type="PANTHER" id="PTHR45947:SF3">
    <property type="entry name" value="SULFOQUINOVOSYL TRANSFERASE SQD2"/>
    <property type="match status" value="1"/>
</dbReference>
<keyword evidence="2" id="KW-0808">Transferase</keyword>
<dbReference type="PANTHER" id="PTHR45947">
    <property type="entry name" value="SULFOQUINOVOSYL TRANSFERASE SQD2"/>
    <property type="match status" value="1"/>
</dbReference>
<proteinExistence type="predicted"/>
<dbReference type="EMBL" id="LC205736">
    <property type="protein sequence ID" value="BAZ95811.1"/>
    <property type="molecule type" value="Genomic_DNA"/>
</dbReference>
<evidence type="ECO:0000259" key="1">
    <source>
        <dbReference type="Pfam" id="PF00534"/>
    </source>
</evidence>
<dbReference type="GO" id="GO:0016757">
    <property type="term" value="F:glycosyltransferase activity"/>
    <property type="evidence" value="ECO:0007669"/>
    <property type="project" value="InterPro"/>
</dbReference>
<sequence>MRKKIMIVRNGPYPVDINAYNDQFIGLARAFAKVGYDSDIFYYSKKDENTIDISVDNAAIRVYNTRGIRVLRTGIYPKLLSKKFQNKYDLIITTEYSQIMTFLFSFSHIPVILYTGPYYNLFKLPFLSPIYDLLFTKRIDKKMKKILTKSELTTEFLTKKGYHNITTVGVGQDVDRFSENVVISKKAKKLSTFMENNNCILTVGSIDSRKNFPFILDVMEKLIKKDNSYTLICIGTGDEKFISRELLKHSEQLRERIIFPGKFDNRELKNIYPKAKIFIHPAKLEIFGMVLLEAMYFGTIVLSSPNGGSTTLIKNGENGYVLDIDNVDNWVKKIVEIDNNRELKSKIISNAKKTIESDYTWDNIVKYFLNK</sequence>
<reference evidence="2" key="1">
    <citation type="journal article" date="2017" name="Fish Pathol.">
        <title>A Novel Plasmid Carrying Capsule Gene Cluster Found in Lactococcus garvieae Isolated from Filefish.</title>
        <authorList>
            <person name="Kanai K."/>
            <person name="Tsujikura M."/>
            <person name="Shutou K."/>
            <person name="Honma T."/>
            <person name="Matsumoto F."/>
            <person name="Suga K."/>
            <person name="Takagi S."/>
            <person name="Fukuda Y."/>
            <person name="Sugihara Y."/>
        </authorList>
    </citation>
    <scope>NUCLEOTIDE SEQUENCE</scope>
    <source>
        <strain evidence="2">BSLG13015</strain>
        <plasmid evidence="2">pBSLG13015</plasmid>
    </source>
</reference>
<dbReference type="InterPro" id="IPR050194">
    <property type="entry name" value="Glycosyltransferase_grp1"/>
</dbReference>
<accession>A0A218PFW8</accession>
<protein>
    <submittedName>
        <fullName evidence="2">Glycosyltransferase</fullName>
    </submittedName>
</protein>
<name>A0A218PFW8_9LACT</name>
<dbReference type="RefSeq" id="WP_014570941.1">
    <property type="nucleotide sequence ID" value="NZ_CP026502.1"/>
</dbReference>
<organism evidence="2">
    <name type="scientific">Lactococcus garvieae</name>
    <dbReference type="NCBI Taxonomy" id="1363"/>
    <lineage>
        <taxon>Bacteria</taxon>
        <taxon>Bacillati</taxon>
        <taxon>Bacillota</taxon>
        <taxon>Bacilli</taxon>
        <taxon>Lactobacillales</taxon>
        <taxon>Streptococcaceae</taxon>
        <taxon>Lactococcus</taxon>
    </lineage>
</organism>